<reference evidence="2" key="2">
    <citation type="journal article" date="2015" name="Data Brief">
        <title>Shoot transcriptome of the giant reed, Arundo donax.</title>
        <authorList>
            <person name="Barrero R.A."/>
            <person name="Guerrero F.D."/>
            <person name="Moolhuijzen P."/>
            <person name="Goolsby J.A."/>
            <person name="Tidwell J."/>
            <person name="Bellgard S.E."/>
            <person name="Bellgard M.I."/>
        </authorList>
    </citation>
    <scope>NUCLEOTIDE SEQUENCE</scope>
    <source>
        <tissue evidence="2">Shoot tissue taken approximately 20 cm above the soil surface</tissue>
    </source>
</reference>
<reference evidence="2" key="1">
    <citation type="submission" date="2014-09" db="EMBL/GenBank/DDBJ databases">
        <authorList>
            <person name="Magalhaes I.L.F."/>
            <person name="Oliveira U."/>
            <person name="Santos F.R."/>
            <person name="Vidigal T.H.D.A."/>
            <person name="Brescovit A.D."/>
            <person name="Santos A.J."/>
        </authorList>
    </citation>
    <scope>NUCLEOTIDE SEQUENCE</scope>
    <source>
        <tissue evidence="2">Shoot tissue taken approximately 20 cm above the soil surface</tissue>
    </source>
</reference>
<evidence type="ECO:0000313" key="2">
    <source>
        <dbReference type="EMBL" id="JAE17429.1"/>
    </source>
</evidence>
<feature type="compositionally biased region" description="Basic residues" evidence="1">
    <location>
        <begin position="1"/>
        <end position="12"/>
    </location>
</feature>
<protein>
    <submittedName>
        <fullName evidence="2">Uncharacterized protein</fullName>
    </submittedName>
</protein>
<accession>A0A0A9G1R9</accession>
<name>A0A0A9G1R9_ARUDO</name>
<proteinExistence type="predicted"/>
<dbReference type="AlphaFoldDB" id="A0A0A9G1R9"/>
<feature type="compositionally biased region" description="Acidic residues" evidence="1">
    <location>
        <begin position="42"/>
        <end position="51"/>
    </location>
</feature>
<dbReference type="EMBL" id="GBRH01180467">
    <property type="protein sequence ID" value="JAE17429.1"/>
    <property type="molecule type" value="Transcribed_RNA"/>
</dbReference>
<feature type="region of interest" description="Disordered" evidence="1">
    <location>
        <begin position="1"/>
        <end position="53"/>
    </location>
</feature>
<sequence>MSPAPTRRRSVKSRGPSGDVAARPRMGSQATSLARCGRGGEEDGVAADDESRENVDERSAWLLQPMLLLLAELTLEAAASG</sequence>
<evidence type="ECO:0000256" key="1">
    <source>
        <dbReference type="SAM" id="MobiDB-lite"/>
    </source>
</evidence>
<organism evidence="2">
    <name type="scientific">Arundo donax</name>
    <name type="common">Giant reed</name>
    <name type="synonym">Donax arundinaceus</name>
    <dbReference type="NCBI Taxonomy" id="35708"/>
    <lineage>
        <taxon>Eukaryota</taxon>
        <taxon>Viridiplantae</taxon>
        <taxon>Streptophyta</taxon>
        <taxon>Embryophyta</taxon>
        <taxon>Tracheophyta</taxon>
        <taxon>Spermatophyta</taxon>
        <taxon>Magnoliopsida</taxon>
        <taxon>Liliopsida</taxon>
        <taxon>Poales</taxon>
        <taxon>Poaceae</taxon>
        <taxon>PACMAD clade</taxon>
        <taxon>Arundinoideae</taxon>
        <taxon>Arundineae</taxon>
        <taxon>Arundo</taxon>
    </lineage>
</organism>